<dbReference type="SUPFAM" id="SSF47923">
    <property type="entry name" value="Ypt/Rab-GAP domain of gyp1p"/>
    <property type="match status" value="2"/>
</dbReference>
<accession>A0A8J5C4V2</accession>
<keyword evidence="5" id="KW-1185">Reference proteome</keyword>
<keyword evidence="1" id="KW-0343">GTPase activation</keyword>
<dbReference type="SMART" id="SM00164">
    <property type="entry name" value="TBC"/>
    <property type="match status" value="1"/>
</dbReference>
<dbReference type="Gene3D" id="1.10.472.80">
    <property type="entry name" value="Ypt/Rab-GAP domain of gyp1p, domain 3"/>
    <property type="match status" value="1"/>
</dbReference>
<dbReference type="EMBL" id="JACMSC010000020">
    <property type="protein sequence ID" value="KAG6472485.1"/>
    <property type="molecule type" value="Genomic_DNA"/>
</dbReference>
<proteinExistence type="predicted"/>
<dbReference type="PROSITE" id="PS50086">
    <property type="entry name" value="TBC_RABGAP"/>
    <property type="match status" value="1"/>
</dbReference>
<dbReference type="Pfam" id="PF00566">
    <property type="entry name" value="RabGAP-TBC"/>
    <property type="match status" value="1"/>
</dbReference>
<dbReference type="PANTHER" id="PTHR22957">
    <property type="entry name" value="TBC1 DOMAIN FAMILY MEMBER GTPASE-ACTIVATING PROTEIN"/>
    <property type="match status" value="1"/>
</dbReference>
<dbReference type="AlphaFoldDB" id="A0A8J5C4V2"/>
<feature type="domain" description="Rab-GAP TBC" evidence="3">
    <location>
        <begin position="19"/>
        <end position="297"/>
    </location>
</feature>
<evidence type="ECO:0000256" key="1">
    <source>
        <dbReference type="ARBA" id="ARBA00022468"/>
    </source>
</evidence>
<dbReference type="GO" id="GO:0005096">
    <property type="term" value="F:GTPase activator activity"/>
    <property type="evidence" value="ECO:0007669"/>
    <property type="project" value="UniProtKB-KW"/>
</dbReference>
<dbReference type="InterPro" id="IPR035969">
    <property type="entry name" value="Rab-GAP_TBC_sf"/>
</dbReference>
<dbReference type="FunFam" id="1.10.472.80:FF:000034">
    <property type="entry name" value="TBC1 domain family member 5"/>
    <property type="match status" value="1"/>
</dbReference>
<evidence type="ECO:0000313" key="4">
    <source>
        <dbReference type="EMBL" id="KAG6472485.1"/>
    </source>
</evidence>
<feature type="compositionally biased region" description="Polar residues" evidence="2">
    <location>
        <begin position="576"/>
        <end position="591"/>
    </location>
</feature>
<evidence type="ECO:0000313" key="5">
    <source>
        <dbReference type="Proteomes" id="UP000734854"/>
    </source>
</evidence>
<evidence type="ECO:0000259" key="3">
    <source>
        <dbReference type="PROSITE" id="PS50086"/>
    </source>
</evidence>
<organism evidence="4 5">
    <name type="scientific">Zingiber officinale</name>
    <name type="common">Ginger</name>
    <name type="synonym">Amomum zingiber</name>
    <dbReference type="NCBI Taxonomy" id="94328"/>
    <lineage>
        <taxon>Eukaryota</taxon>
        <taxon>Viridiplantae</taxon>
        <taxon>Streptophyta</taxon>
        <taxon>Embryophyta</taxon>
        <taxon>Tracheophyta</taxon>
        <taxon>Spermatophyta</taxon>
        <taxon>Magnoliopsida</taxon>
        <taxon>Liliopsida</taxon>
        <taxon>Zingiberales</taxon>
        <taxon>Zingiberaceae</taxon>
        <taxon>Zingiber</taxon>
    </lineage>
</organism>
<reference evidence="4 5" key="1">
    <citation type="submission" date="2020-08" db="EMBL/GenBank/DDBJ databases">
        <title>Plant Genome Project.</title>
        <authorList>
            <person name="Zhang R.-G."/>
        </authorList>
    </citation>
    <scope>NUCLEOTIDE SEQUENCE [LARGE SCALE GENOMIC DNA]</scope>
    <source>
        <tissue evidence="4">Rhizome</tissue>
    </source>
</reference>
<name>A0A8J5C4V2_ZINOF</name>
<feature type="region of interest" description="Disordered" evidence="2">
    <location>
        <begin position="576"/>
        <end position="598"/>
    </location>
</feature>
<evidence type="ECO:0000256" key="2">
    <source>
        <dbReference type="SAM" id="MobiDB-lite"/>
    </source>
</evidence>
<sequence>MSSTPAGAPSSEASSTPRRSFSSLRGFRWRIHLGVLPTSPTASIDDLRRVTADTRRRYATLRRRLLLDHHPPKEGDASRDLTIDNPLSQNPGMHELLAPLLYVLHVDINCLFQLQKLHKDCLNEEFDRISFSKNDLFDYGARNVRNWESGIEATNGLDGMSNDHVTNELDPETRDVLLLCDPYGAEGELGVIVSKRFMEHDAYCMFENLMDGALGVVGLASFYSPVVGSSTNMPPVVEASSALYHLLSIVDSSLHSHLVELGVEPQYFALRWLRVLFGREFCLDDLLIIWDEVFSFSNSRFIGDDAEYNFKVLCSPRGALITALAVSMLLYLRSSLLATETATTCLQRLLSFPQNPDMRKLIEKAKSLLALPLESNIFSSLSERGLKKNNLAVRRFSLPSGSALPMTLPNVVPDSYWEKKWLVLHKDEEPKMQNCDSSSSVMTKILTEKLSLSRTKSEPLKPEIDRAQSPVSRLIFNETSAGIETVQGSYQVDESPMILNVNATNDSPVELEDESTYNCSADENILSDDDTSVLPISTYPLDHENELEKSNSTTSLLIDGDNEDTINLEEHSGQNIKSQFTQKAETTSAVDGSTEEKSLAAPNAWRPLAGKLQWLWTFSRVSDKENQGSHPPCTMGDVKQNNLDNEITDETDYFGINKRIERDTKVMDALKNLGQSMLDNIQVIESVFQQEKVKFDTFENLSSNILGSKGQTTAVSALKELRKISNLLQEM</sequence>
<protein>
    <recommendedName>
        <fullName evidence="3">Rab-GAP TBC domain-containing protein</fullName>
    </recommendedName>
</protein>
<gene>
    <name evidence="4" type="ORF">ZIOFF_069949</name>
</gene>
<dbReference type="Proteomes" id="UP000734854">
    <property type="component" value="Unassembled WGS sequence"/>
</dbReference>
<comment type="caution">
    <text evidence="4">The sequence shown here is derived from an EMBL/GenBank/DDBJ whole genome shotgun (WGS) entry which is preliminary data.</text>
</comment>
<dbReference type="PANTHER" id="PTHR22957:SF337">
    <property type="entry name" value="TBC1 DOMAIN FAMILY MEMBER 5"/>
    <property type="match status" value="1"/>
</dbReference>
<dbReference type="InterPro" id="IPR000195">
    <property type="entry name" value="Rab-GAP-TBC_dom"/>
</dbReference>